<feature type="domain" description="RCK N-terminal" evidence="1">
    <location>
        <begin position="2"/>
        <end position="118"/>
    </location>
</feature>
<evidence type="ECO:0000313" key="6">
    <source>
        <dbReference type="Proteomes" id="UP000441399"/>
    </source>
</evidence>
<reference evidence="5 6" key="1">
    <citation type="submission" date="2019-11" db="EMBL/GenBank/DDBJ databases">
        <authorList>
            <person name="Holert J."/>
        </authorList>
    </citation>
    <scope>NUCLEOTIDE SEQUENCE [LARGE SCALE GENOMIC DNA]</scope>
    <source>
        <strain evidence="3">BC5_2</strain>
        <strain evidence="4">SB11_3</strain>
    </source>
</reference>
<dbReference type="InterPro" id="IPR006037">
    <property type="entry name" value="RCK_C"/>
</dbReference>
<name>A0A5S9PNZ0_9GAMM</name>
<dbReference type="PANTHER" id="PTHR43833:SF7">
    <property type="entry name" value="KTR SYSTEM POTASSIUM UPTAKE PROTEIN C"/>
    <property type="match status" value="1"/>
</dbReference>
<dbReference type="Gene3D" id="3.30.70.1450">
    <property type="entry name" value="Regulator of K+ conductance, C-terminal domain"/>
    <property type="match status" value="1"/>
</dbReference>
<gene>
    <name evidence="4" type="primary">ktrA</name>
    <name evidence="3" type="ORF">DPBNPPHM_01245</name>
    <name evidence="4" type="ORF">OPDIPICF_03673</name>
</gene>
<dbReference type="PROSITE" id="PS51201">
    <property type="entry name" value="RCK_N"/>
    <property type="match status" value="1"/>
</dbReference>
<dbReference type="SUPFAM" id="SSF51735">
    <property type="entry name" value="NAD(P)-binding Rossmann-fold domains"/>
    <property type="match status" value="1"/>
</dbReference>
<evidence type="ECO:0000259" key="2">
    <source>
        <dbReference type="PROSITE" id="PS51202"/>
    </source>
</evidence>
<protein>
    <submittedName>
        <fullName evidence="4">Ktr system potassium uptake protein A</fullName>
    </submittedName>
</protein>
<dbReference type="Gene3D" id="3.40.50.720">
    <property type="entry name" value="NAD(P)-binding Rossmann-like Domain"/>
    <property type="match status" value="1"/>
</dbReference>
<dbReference type="InterPro" id="IPR003148">
    <property type="entry name" value="RCK_N"/>
</dbReference>
<evidence type="ECO:0000313" key="3">
    <source>
        <dbReference type="EMBL" id="CAA0106184.1"/>
    </source>
</evidence>
<dbReference type="AlphaFoldDB" id="A0A5S9PNZ0"/>
<dbReference type="OrthoDB" id="9776294at2"/>
<feature type="domain" description="RCK C-terminal" evidence="2">
    <location>
        <begin position="135"/>
        <end position="217"/>
    </location>
</feature>
<organism evidence="4 6">
    <name type="scientific">BD1-7 clade bacterium</name>
    <dbReference type="NCBI Taxonomy" id="2029982"/>
    <lineage>
        <taxon>Bacteria</taxon>
        <taxon>Pseudomonadati</taxon>
        <taxon>Pseudomonadota</taxon>
        <taxon>Gammaproteobacteria</taxon>
        <taxon>Cellvibrionales</taxon>
        <taxon>Spongiibacteraceae</taxon>
        <taxon>BD1-7 clade</taxon>
    </lineage>
</organism>
<dbReference type="EMBL" id="CACSIO010000062">
    <property type="protein sequence ID" value="CAA0125869.1"/>
    <property type="molecule type" value="Genomic_DNA"/>
</dbReference>
<proteinExistence type="predicted"/>
<evidence type="ECO:0000313" key="5">
    <source>
        <dbReference type="Proteomes" id="UP000434580"/>
    </source>
</evidence>
<dbReference type="Proteomes" id="UP000441399">
    <property type="component" value="Unassembled WGS sequence"/>
</dbReference>
<evidence type="ECO:0000313" key="4">
    <source>
        <dbReference type="EMBL" id="CAA0125869.1"/>
    </source>
</evidence>
<dbReference type="Proteomes" id="UP000434580">
    <property type="component" value="Unassembled WGS sequence"/>
</dbReference>
<dbReference type="InterPro" id="IPR036291">
    <property type="entry name" value="NAD(P)-bd_dom_sf"/>
</dbReference>
<dbReference type="InterPro" id="IPR036721">
    <property type="entry name" value="RCK_C_sf"/>
</dbReference>
<accession>A0A5S9PNZ0</accession>
<dbReference type="InterPro" id="IPR050721">
    <property type="entry name" value="Trk_Ktr_HKT_K-transport"/>
</dbReference>
<dbReference type="Pfam" id="PF02254">
    <property type="entry name" value="TrkA_N"/>
    <property type="match status" value="1"/>
</dbReference>
<dbReference type="PROSITE" id="PS51202">
    <property type="entry name" value="RCK_C"/>
    <property type="match status" value="1"/>
</dbReference>
<dbReference type="GO" id="GO:0006813">
    <property type="term" value="P:potassium ion transport"/>
    <property type="evidence" value="ECO:0007669"/>
    <property type="project" value="InterPro"/>
</dbReference>
<keyword evidence="6" id="KW-1185">Reference proteome</keyword>
<dbReference type="SUPFAM" id="SSF116726">
    <property type="entry name" value="TrkA C-terminal domain-like"/>
    <property type="match status" value="1"/>
</dbReference>
<dbReference type="GO" id="GO:0008324">
    <property type="term" value="F:monoatomic cation transmembrane transporter activity"/>
    <property type="evidence" value="ECO:0007669"/>
    <property type="project" value="InterPro"/>
</dbReference>
<dbReference type="EMBL" id="CACSII010000012">
    <property type="protein sequence ID" value="CAA0106184.1"/>
    <property type="molecule type" value="Genomic_DNA"/>
</dbReference>
<sequence length="217" mass="24056">MAKQIAVIGLGRFGESLCRELIAQGADVLAIDINEPAVQRLANDVTQAAIADTTDRQAIDELDLRNYDCVFVAIGGDMKSSILTTLSLAEAGIEKIWAKCRDDYHERVLRKVGASHVINPESSMGARFSRYILTNRLFDFLDLGDNLSIIEVEVDPKLDGKPFNTQVFKGKYKVSVLATKRDAELITRMENDFCLKQGDLLVLSGNNRDLYSALTKL</sequence>
<evidence type="ECO:0000259" key="1">
    <source>
        <dbReference type="PROSITE" id="PS51201"/>
    </source>
</evidence>
<dbReference type="PANTHER" id="PTHR43833">
    <property type="entry name" value="POTASSIUM CHANNEL PROTEIN 2-RELATED-RELATED"/>
    <property type="match status" value="1"/>
</dbReference>